<dbReference type="GeneID" id="113211940"/>
<protein>
    <submittedName>
        <fullName evidence="2">Larval cuticle protein F1-like</fullName>
    </submittedName>
</protein>
<keyword evidence="1" id="KW-1185">Reference proteome</keyword>
<gene>
    <name evidence="2" type="primary">LOC113211940</name>
</gene>
<reference evidence="2" key="1">
    <citation type="submission" date="2025-08" db="UniProtKB">
        <authorList>
            <consortium name="RefSeq"/>
        </authorList>
    </citation>
    <scope>IDENTIFICATION</scope>
    <source>
        <tissue evidence="2">Whole organism</tissue>
    </source>
</reference>
<proteinExistence type="predicted"/>
<dbReference type="AlphaFoldDB" id="A0A6J1SZA8"/>
<organism evidence="1 2">
    <name type="scientific">Frankliniella occidentalis</name>
    <name type="common">Western flower thrips</name>
    <name type="synonym">Euthrips occidentalis</name>
    <dbReference type="NCBI Taxonomy" id="133901"/>
    <lineage>
        <taxon>Eukaryota</taxon>
        <taxon>Metazoa</taxon>
        <taxon>Ecdysozoa</taxon>
        <taxon>Arthropoda</taxon>
        <taxon>Hexapoda</taxon>
        <taxon>Insecta</taxon>
        <taxon>Pterygota</taxon>
        <taxon>Neoptera</taxon>
        <taxon>Paraneoptera</taxon>
        <taxon>Thysanoptera</taxon>
        <taxon>Terebrantia</taxon>
        <taxon>Thripoidea</taxon>
        <taxon>Thripidae</taxon>
        <taxon>Frankliniella</taxon>
    </lineage>
</organism>
<sequence length="136" mass="12675">MNSMIVLAVVAVLAPAALAAPSGWPVGGVLGLGHGGLVAAPHAVALAAAPVAVSHSSLVQTHPSPAVVVAAPAVHGPAVIAAPAIYGGVLGGHGVHGAGLIAAGPHSALIAGPAGVISEHSGLAGSIAVGHGLHHW</sequence>
<dbReference type="Proteomes" id="UP000504606">
    <property type="component" value="Unplaced"/>
</dbReference>
<accession>A0A6J1SZA8</accession>
<evidence type="ECO:0000313" key="1">
    <source>
        <dbReference type="Proteomes" id="UP000504606"/>
    </source>
</evidence>
<dbReference type="KEGG" id="foc:113211940"/>
<name>A0A6J1SZA8_FRAOC</name>
<evidence type="ECO:0000313" key="2">
    <source>
        <dbReference type="RefSeq" id="XP_026286273.1"/>
    </source>
</evidence>
<dbReference type="RefSeq" id="XP_026286273.1">
    <property type="nucleotide sequence ID" value="XM_026430488.2"/>
</dbReference>